<dbReference type="Gene3D" id="1.10.510.10">
    <property type="entry name" value="Transferase(Phosphotransferase) domain 1"/>
    <property type="match status" value="1"/>
</dbReference>
<dbReference type="InterPro" id="IPR011009">
    <property type="entry name" value="Kinase-like_dom_sf"/>
</dbReference>
<dbReference type="InterPro" id="IPR000719">
    <property type="entry name" value="Prot_kinase_dom"/>
</dbReference>
<keyword evidence="4" id="KW-1185">Reference proteome</keyword>
<dbReference type="SUPFAM" id="SSF56112">
    <property type="entry name" value="Protein kinase-like (PK-like)"/>
    <property type="match status" value="1"/>
</dbReference>
<dbReference type="InterPro" id="IPR011989">
    <property type="entry name" value="ARM-like"/>
</dbReference>
<dbReference type="PANTHER" id="PTHR12984:SF3">
    <property type="entry name" value="N-TERMINAL KINASE-LIKE PROTEIN"/>
    <property type="match status" value="1"/>
</dbReference>
<dbReference type="PROSITE" id="PS50011">
    <property type="entry name" value="PROTEIN_KINASE_DOM"/>
    <property type="match status" value="1"/>
</dbReference>
<feature type="compositionally biased region" description="Polar residues" evidence="1">
    <location>
        <begin position="835"/>
        <end position="845"/>
    </location>
</feature>
<reference evidence="4" key="1">
    <citation type="submission" date="2024-06" db="EMBL/GenBank/DDBJ databases">
        <title>Multi-omics analyses provide insights into the biosynthesis of the anticancer antibiotic pleurotin in Hohenbuehelia grisea.</title>
        <authorList>
            <person name="Weaver J.A."/>
            <person name="Alberti F."/>
        </authorList>
    </citation>
    <scope>NUCLEOTIDE SEQUENCE [LARGE SCALE GENOMIC DNA]</scope>
    <source>
        <strain evidence="4">T-177</strain>
    </source>
</reference>
<organism evidence="3 4">
    <name type="scientific">Hohenbuehelia grisea</name>
    <dbReference type="NCBI Taxonomy" id="104357"/>
    <lineage>
        <taxon>Eukaryota</taxon>
        <taxon>Fungi</taxon>
        <taxon>Dikarya</taxon>
        <taxon>Basidiomycota</taxon>
        <taxon>Agaricomycotina</taxon>
        <taxon>Agaricomycetes</taxon>
        <taxon>Agaricomycetidae</taxon>
        <taxon>Agaricales</taxon>
        <taxon>Pleurotineae</taxon>
        <taxon>Pleurotaceae</taxon>
        <taxon>Hohenbuehelia</taxon>
    </lineage>
</organism>
<feature type="domain" description="Protein kinase" evidence="2">
    <location>
        <begin position="1"/>
        <end position="291"/>
    </location>
</feature>
<dbReference type="EMBL" id="JASNQZ010000006">
    <property type="protein sequence ID" value="KAL0956178.1"/>
    <property type="molecule type" value="Genomic_DNA"/>
</dbReference>
<sequence>MEYLRTLGSAAVSSLVQKSGLNLPFTLGTKVPYDGIWNLYDGTKRDDSSLVSVFEFDSSDPSRRNLLPLAKNALRKLRTIRHPDVLKFMDVVETDTTIHIMTERVRPISPTLQTWVSRKAQEREDWILWGLHRVSVALAFINDSAASTHGNIRTTSIFISPSGEWKLGGFELLSNPKEDTAVLYTMGGLVPDSKSICSPEVQKGGWSALKGGDVATTDAYALGLLLHALFNPTSGLPATFHPPHPPPQPSSRGAIPNSIFPHFKKLLNPNARARMTPKHFLEVGMSENGFFATNRLVKVCLGLDNFALGSEAEKNSLLRVLKESAASFPPEFATHKVLPSLISALEYGGASAATILPLALQFGENVSSEDYPKVIVGPLIKLYASPDRGTRMALLDHLPEYAEKLDKKTVTDQIWPHLQTGFSDTVAVIREATVKSVSLLSGKFSDRVLNNDLLRHLARMQMDPEASIRTNTCILIGRLGPTLGYNTKRKVLVPAFSRALKDTFVHARVAGLMALMATIDCFDIDDLASKVIPNMSFTMLDKEKIVRDQAFKAMELFVKKLEAHASTMPETAGVQDETIPGGFSTVANSIPGQGTIVGSAAGAAGALAGWAMSSITKKIAAGDLQSNMSTDTLSPALDRPSSAPPPVSLSTKPGSSSSTSSSPQVSSHLAFPNGSATRSNSTPAKGRGMQLNAHRSSAATANAALAAQLELEQAASEEVDGNPWGSDDLIDINADQDDWSAFEAAPAPSKPSFEVAPDDDNDAWGEMDSTPSNPAPAPIQRTPKIQPKVPTVTASRLGIARSASSSSSQPAAQDDWGVTDTAWDEPAAQKAGPVPTSSPKPTLTPEQRAAENARRKEERKQRIAQLKAVKKAGTS</sequence>
<evidence type="ECO:0000259" key="2">
    <source>
        <dbReference type="PROSITE" id="PS50011"/>
    </source>
</evidence>
<evidence type="ECO:0000313" key="4">
    <source>
        <dbReference type="Proteomes" id="UP001556367"/>
    </source>
</evidence>
<proteinExistence type="predicted"/>
<dbReference type="SUPFAM" id="SSF48371">
    <property type="entry name" value="ARM repeat"/>
    <property type="match status" value="1"/>
</dbReference>
<dbReference type="InterPro" id="IPR016024">
    <property type="entry name" value="ARM-type_fold"/>
</dbReference>
<comment type="caution">
    <text evidence="3">The sequence shown here is derived from an EMBL/GenBank/DDBJ whole genome shotgun (WGS) entry which is preliminary data.</text>
</comment>
<feature type="compositionally biased region" description="Polar residues" evidence="1">
    <location>
        <begin position="674"/>
        <end position="683"/>
    </location>
</feature>
<feature type="compositionally biased region" description="Low complexity" evidence="1">
    <location>
        <begin position="648"/>
        <end position="667"/>
    </location>
</feature>
<name>A0ABR3JK84_9AGAR</name>
<evidence type="ECO:0000313" key="3">
    <source>
        <dbReference type="EMBL" id="KAL0956178.1"/>
    </source>
</evidence>
<dbReference type="Gene3D" id="3.30.200.20">
    <property type="entry name" value="Phosphorylase Kinase, domain 1"/>
    <property type="match status" value="1"/>
</dbReference>
<feature type="region of interest" description="Disordered" evidence="1">
    <location>
        <begin position="738"/>
        <end position="875"/>
    </location>
</feature>
<feature type="region of interest" description="Disordered" evidence="1">
    <location>
        <begin position="630"/>
        <end position="697"/>
    </location>
</feature>
<evidence type="ECO:0000256" key="1">
    <source>
        <dbReference type="SAM" id="MobiDB-lite"/>
    </source>
</evidence>
<accession>A0ABR3JK84</accession>
<feature type="compositionally biased region" description="Basic and acidic residues" evidence="1">
    <location>
        <begin position="848"/>
        <end position="861"/>
    </location>
</feature>
<gene>
    <name evidence="3" type="ORF">HGRIS_002338</name>
</gene>
<dbReference type="Gene3D" id="1.25.10.10">
    <property type="entry name" value="Leucine-rich Repeat Variant"/>
    <property type="match status" value="1"/>
</dbReference>
<protein>
    <recommendedName>
        <fullName evidence="2">Protein kinase domain-containing protein</fullName>
    </recommendedName>
</protein>
<dbReference type="PANTHER" id="PTHR12984">
    <property type="entry name" value="SCY1-RELATED S/T PROTEIN KINASE-LIKE"/>
    <property type="match status" value="1"/>
</dbReference>
<dbReference type="InterPro" id="IPR051177">
    <property type="entry name" value="CIK-Related_Protein"/>
</dbReference>
<feature type="compositionally biased region" description="Low complexity" evidence="1">
    <location>
        <begin position="794"/>
        <end position="812"/>
    </location>
</feature>
<dbReference type="Proteomes" id="UP001556367">
    <property type="component" value="Unassembled WGS sequence"/>
</dbReference>
<feature type="compositionally biased region" description="Acidic residues" evidence="1">
    <location>
        <begin position="756"/>
        <end position="765"/>
    </location>
</feature>